<name>A0A644YJH6_9ZZZZ</name>
<sequence>MDDLFILQPMVKDQIPAIAEIVAENRVFQRYQYNPQKIIHMLETAYDAKDILLTALENGKVRGFVWMQEQAVFGMSAYVKLIAVDYQHHQRGIGQLLMTAVESIAQKNGPNLFVLTSMDNLIAQKFYLRLGYESIGVIRNYVLPGVDELMMRKTWGSLRKE</sequence>
<gene>
    <name evidence="4" type="primary">wecD_2</name>
    <name evidence="4" type="ORF">SDC9_75310</name>
</gene>
<keyword evidence="1 4" id="KW-0808">Transferase</keyword>
<accession>A0A644YJH6</accession>
<dbReference type="Gene3D" id="3.40.630.30">
    <property type="match status" value="1"/>
</dbReference>
<evidence type="ECO:0000259" key="3">
    <source>
        <dbReference type="PROSITE" id="PS51186"/>
    </source>
</evidence>
<protein>
    <submittedName>
        <fullName evidence="4">dTDP-fucosamine acetyltransferase</fullName>
        <ecNumber evidence="4">2.3.1.210</ecNumber>
    </submittedName>
</protein>
<dbReference type="Pfam" id="PF00583">
    <property type="entry name" value="Acetyltransf_1"/>
    <property type="match status" value="1"/>
</dbReference>
<dbReference type="SUPFAM" id="SSF55729">
    <property type="entry name" value="Acyl-CoA N-acyltransferases (Nat)"/>
    <property type="match status" value="1"/>
</dbReference>
<feature type="domain" description="N-acetyltransferase" evidence="3">
    <location>
        <begin position="5"/>
        <end position="156"/>
    </location>
</feature>
<dbReference type="InterPro" id="IPR050832">
    <property type="entry name" value="Bact_Acetyltransf"/>
</dbReference>
<dbReference type="EMBL" id="VSSQ01005346">
    <property type="protein sequence ID" value="MPM28782.1"/>
    <property type="molecule type" value="Genomic_DNA"/>
</dbReference>
<dbReference type="InterPro" id="IPR016181">
    <property type="entry name" value="Acyl_CoA_acyltransferase"/>
</dbReference>
<dbReference type="CDD" id="cd04301">
    <property type="entry name" value="NAT_SF"/>
    <property type="match status" value="1"/>
</dbReference>
<dbReference type="PROSITE" id="PS51186">
    <property type="entry name" value="GNAT"/>
    <property type="match status" value="1"/>
</dbReference>
<organism evidence="4">
    <name type="scientific">bioreactor metagenome</name>
    <dbReference type="NCBI Taxonomy" id="1076179"/>
    <lineage>
        <taxon>unclassified sequences</taxon>
        <taxon>metagenomes</taxon>
        <taxon>ecological metagenomes</taxon>
    </lineage>
</organism>
<dbReference type="AlphaFoldDB" id="A0A644YJH6"/>
<dbReference type="InterPro" id="IPR000182">
    <property type="entry name" value="GNAT_dom"/>
</dbReference>
<evidence type="ECO:0000256" key="1">
    <source>
        <dbReference type="ARBA" id="ARBA00022679"/>
    </source>
</evidence>
<evidence type="ECO:0000256" key="2">
    <source>
        <dbReference type="ARBA" id="ARBA00023315"/>
    </source>
</evidence>
<proteinExistence type="predicted"/>
<dbReference type="EC" id="2.3.1.210" evidence="4"/>
<evidence type="ECO:0000313" key="4">
    <source>
        <dbReference type="EMBL" id="MPM28782.1"/>
    </source>
</evidence>
<dbReference type="PANTHER" id="PTHR43877:SF2">
    <property type="entry name" value="AMINOALKYLPHOSPHONATE N-ACETYLTRANSFERASE-RELATED"/>
    <property type="match status" value="1"/>
</dbReference>
<keyword evidence="2 4" id="KW-0012">Acyltransferase</keyword>
<dbReference type="PANTHER" id="PTHR43877">
    <property type="entry name" value="AMINOALKYLPHOSPHONATE N-ACETYLTRANSFERASE-RELATED-RELATED"/>
    <property type="match status" value="1"/>
</dbReference>
<reference evidence="4" key="1">
    <citation type="submission" date="2019-08" db="EMBL/GenBank/DDBJ databases">
        <authorList>
            <person name="Kucharzyk K."/>
            <person name="Murdoch R.W."/>
            <person name="Higgins S."/>
            <person name="Loffler F."/>
        </authorList>
    </citation>
    <scope>NUCLEOTIDE SEQUENCE</scope>
</reference>
<dbReference type="GO" id="GO:0016747">
    <property type="term" value="F:acyltransferase activity, transferring groups other than amino-acyl groups"/>
    <property type="evidence" value="ECO:0007669"/>
    <property type="project" value="InterPro"/>
</dbReference>
<comment type="caution">
    <text evidence="4">The sequence shown here is derived from an EMBL/GenBank/DDBJ whole genome shotgun (WGS) entry which is preliminary data.</text>
</comment>